<proteinExistence type="predicted"/>
<keyword evidence="1" id="KW-0472">Membrane</keyword>
<dbReference type="SUPFAM" id="SSF88659">
    <property type="entry name" value="Sigma3 and sigma4 domains of RNA polymerase sigma factors"/>
    <property type="match status" value="1"/>
</dbReference>
<feature type="non-terminal residue" evidence="2">
    <location>
        <position position="1"/>
    </location>
</feature>
<accession>A0ABU2Y015</accession>
<sequence length="126" mass="14030">PQQRRQEVAYLRYLEEWDFNEIAEQLGCCPATARVHALNARIDFVNNVHQPATPPPSVMGKAGGFSARLLVLLVVGCTIAAAILFGWPWALVVAVGGVAIILVSWAASTIRMRLRRTRRRTLRRLP</sequence>
<feature type="transmembrane region" description="Helical" evidence="1">
    <location>
        <begin position="69"/>
        <end position="87"/>
    </location>
</feature>
<feature type="transmembrane region" description="Helical" evidence="1">
    <location>
        <begin position="93"/>
        <end position="114"/>
    </location>
</feature>
<organism evidence="2 3">
    <name type="scientific">Streptomyces lonegramiae</name>
    <dbReference type="NCBI Taxonomy" id="3075524"/>
    <lineage>
        <taxon>Bacteria</taxon>
        <taxon>Bacillati</taxon>
        <taxon>Actinomycetota</taxon>
        <taxon>Actinomycetes</taxon>
        <taxon>Kitasatosporales</taxon>
        <taxon>Streptomycetaceae</taxon>
        <taxon>Streptomyces</taxon>
    </lineage>
</organism>
<gene>
    <name evidence="2" type="ORF">RND15_51985</name>
</gene>
<keyword evidence="1" id="KW-0812">Transmembrane</keyword>
<dbReference type="EMBL" id="JAVRFD010000760">
    <property type="protein sequence ID" value="MDT0551102.1"/>
    <property type="molecule type" value="Genomic_DNA"/>
</dbReference>
<evidence type="ECO:0000313" key="2">
    <source>
        <dbReference type="EMBL" id="MDT0551102.1"/>
    </source>
</evidence>
<dbReference type="InterPro" id="IPR013324">
    <property type="entry name" value="RNA_pol_sigma_r3/r4-like"/>
</dbReference>
<dbReference type="InterPro" id="IPR036388">
    <property type="entry name" value="WH-like_DNA-bd_sf"/>
</dbReference>
<keyword evidence="1" id="KW-1133">Transmembrane helix</keyword>
<dbReference type="Proteomes" id="UP001180754">
    <property type="component" value="Unassembled WGS sequence"/>
</dbReference>
<comment type="caution">
    <text evidence="2">The sequence shown here is derived from an EMBL/GenBank/DDBJ whole genome shotgun (WGS) entry which is preliminary data.</text>
</comment>
<name>A0ABU2Y015_9ACTN</name>
<reference evidence="2" key="1">
    <citation type="submission" date="2024-05" db="EMBL/GenBank/DDBJ databases">
        <title>30 novel species of actinomycetes from the DSMZ collection.</title>
        <authorList>
            <person name="Nouioui I."/>
        </authorList>
    </citation>
    <scope>NUCLEOTIDE SEQUENCE</scope>
    <source>
        <strain evidence="2">DSM 41529</strain>
    </source>
</reference>
<evidence type="ECO:0000313" key="3">
    <source>
        <dbReference type="Proteomes" id="UP001180754"/>
    </source>
</evidence>
<dbReference type="Gene3D" id="1.10.10.10">
    <property type="entry name" value="Winged helix-like DNA-binding domain superfamily/Winged helix DNA-binding domain"/>
    <property type="match status" value="1"/>
</dbReference>
<keyword evidence="3" id="KW-1185">Reference proteome</keyword>
<evidence type="ECO:0000256" key="1">
    <source>
        <dbReference type="SAM" id="Phobius"/>
    </source>
</evidence>
<protein>
    <submittedName>
        <fullName evidence="2">Sigma-70 family RNA polymerase sigma factor</fullName>
    </submittedName>
</protein>